<dbReference type="GO" id="GO:0005634">
    <property type="term" value="C:nucleus"/>
    <property type="evidence" value="ECO:0007669"/>
    <property type="project" value="UniProtKB-SubCell"/>
</dbReference>
<feature type="region of interest" description="Disordered" evidence="5">
    <location>
        <begin position="334"/>
        <end position="503"/>
    </location>
</feature>
<dbReference type="Pfam" id="PF05997">
    <property type="entry name" value="Nop52"/>
    <property type="match status" value="1"/>
</dbReference>
<dbReference type="Proteomes" id="UP001186944">
    <property type="component" value="Unassembled WGS sequence"/>
</dbReference>
<evidence type="ECO:0000313" key="6">
    <source>
        <dbReference type="EMBL" id="KAK3106860.1"/>
    </source>
</evidence>
<feature type="compositionally biased region" description="Basic residues" evidence="5">
    <location>
        <begin position="903"/>
        <end position="915"/>
    </location>
</feature>
<feature type="region of interest" description="Disordered" evidence="5">
    <location>
        <begin position="557"/>
        <end position="757"/>
    </location>
</feature>
<comment type="subcellular location">
    <subcellularLocation>
        <location evidence="1">Nucleus</location>
    </subcellularLocation>
</comment>
<feature type="compositionally biased region" description="Basic residues" evidence="5">
    <location>
        <begin position="429"/>
        <end position="439"/>
    </location>
</feature>
<protein>
    <submittedName>
        <fullName evidence="6">Uncharacterized protein</fullName>
    </submittedName>
</protein>
<feature type="compositionally biased region" description="Basic and acidic residues" evidence="5">
    <location>
        <begin position="591"/>
        <end position="612"/>
    </location>
</feature>
<feature type="compositionally biased region" description="Basic and acidic residues" evidence="5">
    <location>
        <begin position="390"/>
        <end position="407"/>
    </location>
</feature>
<accession>A0AA89C9H6</accession>
<feature type="compositionally biased region" description="Basic and acidic residues" evidence="5">
    <location>
        <begin position="778"/>
        <end position="796"/>
    </location>
</feature>
<evidence type="ECO:0000256" key="5">
    <source>
        <dbReference type="SAM" id="MobiDB-lite"/>
    </source>
</evidence>
<dbReference type="EMBL" id="VSWD01000002">
    <property type="protein sequence ID" value="KAK3106860.1"/>
    <property type="molecule type" value="Genomic_DNA"/>
</dbReference>
<dbReference type="PANTHER" id="PTHR13026:SF0">
    <property type="entry name" value="RIBOSOMAL RNA PROCESSING 1B"/>
    <property type="match status" value="1"/>
</dbReference>
<dbReference type="GO" id="GO:0030688">
    <property type="term" value="C:preribosome, small subunit precursor"/>
    <property type="evidence" value="ECO:0007669"/>
    <property type="project" value="InterPro"/>
</dbReference>
<feature type="compositionally biased region" description="Basic residues" evidence="5">
    <location>
        <begin position="338"/>
        <end position="349"/>
    </location>
</feature>
<gene>
    <name evidence="6" type="ORF">FSP39_001584</name>
</gene>
<feature type="compositionally biased region" description="Basic and acidic residues" evidence="5">
    <location>
        <begin position="469"/>
        <end position="481"/>
    </location>
</feature>
<comment type="similarity">
    <text evidence="2">Belongs to the RRP1 family.</text>
</comment>
<evidence type="ECO:0000256" key="1">
    <source>
        <dbReference type="ARBA" id="ARBA00004123"/>
    </source>
</evidence>
<organism evidence="6 7">
    <name type="scientific">Pinctada imbricata</name>
    <name type="common">Atlantic pearl-oyster</name>
    <name type="synonym">Pinctada martensii</name>
    <dbReference type="NCBI Taxonomy" id="66713"/>
    <lineage>
        <taxon>Eukaryota</taxon>
        <taxon>Metazoa</taxon>
        <taxon>Spiralia</taxon>
        <taxon>Lophotrochozoa</taxon>
        <taxon>Mollusca</taxon>
        <taxon>Bivalvia</taxon>
        <taxon>Autobranchia</taxon>
        <taxon>Pteriomorphia</taxon>
        <taxon>Pterioida</taxon>
        <taxon>Pterioidea</taxon>
        <taxon>Pteriidae</taxon>
        <taxon>Pinctada</taxon>
    </lineage>
</organism>
<feature type="compositionally biased region" description="Basic and acidic residues" evidence="5">
    <location>
        <begin position="568"/>
        <end position="584"/>
    </location>
</feature>
<evidence type="ECO:0000256" key="2">
    <source>
        <dbReference type="ARBA" id="ARBA00006374"/>
    </source>
</evidence>
<feature type="region of interest" description="Disordered" evidence="5">
    <location>
        <begin position="778"/>
        <end position="847"/>
    </location>
</feature>
<dbReference type="InterPro" id="IPR010301">
    <property type="entry name" value="RRP1"/>
</dbReference>
<reference evidence="6" key="1">
    <citation type="submission" date="2019-08" db="EMBL/GenBank/DDBJ databases">
        <title>The improved chromosome-level genome for the pearl oyster Pinctada fucata martensii using PacBio sequencing and Hi-C.</title>
        <authorList>
            <person name="Zheng Z."/>
        </authorList>
    </citation>
    <scope>NUCLEOTIDE SEQUENCE</scope>
    <source>
        <strain evidence="6">ZZ-2019</strain>
        <tissue evidence="6">Adductor muscle</tissue>
    </source>
</reference>
<feature type="compositionally biased region" description="Basic and acidic residues" evidence="5">
    <location>
        <begin position="419"/>
        <end position="428"/>
    </location>
</feature>
<dbReference type="AlphaFoldDB" id="A0AA89C9H6"/>
<proteinExistence type="inferred from homology"/>
<evidence type="ECO:0000256" key="4">
    <source>
        <dbReference type="ARBA" id="ARBA00023242"/>
    </source>
</evidence>
<feature type="compositionally biased region" description="Polar residues" evidence="5">
    <location>
        <begin position="824"/>
        <end position="847"/>
    </location>
</feature>
<keyword evidence="4" id="KW-0539">Nucleus</keyword>
<evidence type="ECO:0000256" key="3">
    <source>
        <dbReference type="ARBA" id="ARBA00022552"/>
    </source>
</evidence>
<feature type="compositionally biased region" description="Basic and acidic residues" evidence="5">
    <location>
        <begin position="621"/>
        <end position="665"/>
    </location>
</feature>
<name>A0AA89C9H6_PINIB</name>
<dbReference type="PANTHER" id="PTHR13026">
    <property type="entry name" value="NNP-1 PROTEIN NOVEL NUCLEAR PROTEIN 1 NOP52"/>
    <property type="match status" value="1"/>
</dbReference>
<evidence type="ECO:0000313" key="7">
    <source>
        <dbReference type="Proteomes" id="UP001186944"/>
    </source>
</evidence>
<feature type="region of interest" description="Disordered" evidence="5">
    <location>
        <begin position="866"/>
        <end position="915"/>
    </location>
</feature>
<feature type="compositionally biased region" description="Basic and acidic residues" evidence="5">
    <location>
        <begin position="350"/>
        <end position="361"/>
    </location>
</feature>
<keyword evidence="7" id="KW-1185">Reference proteome</keyword>
<feature type="compositionally biased region" description="Basic and acidic residues" evidence="5">
    <location>
        <begin position="447"/>
        <end position="456"/>
    </location>
</feature>
<keyword evidence="3" id="KW-0698">rRNA processing</keyword>
<comment type="caution">
    <text evidence="6">The sequence shown here is derived from an EMBL/GenBank/DDBJ whole genome shotgun (WGS) entry which is preliminary data.</text>
</comment>
<sequence>MESSAETHFAQRLASNEKKIRDRSINKLRKWFEVRSQHKKGSFTEEDFLKLWKGLHYCMWMQDKMVIQEELADRISQLVHVFKQKDLAMKFVETFFVTEAREWDGIDRWRLDKFMMLVRCMLRQSMLYLKKAKWKKSLIAEFVDVLSHRVMDPDVTDGLKIHVTDIFIDELEKVGAEVLTAEQVIHFLEPFTSFVQKSSNTVLVNRVISRIFDAIVEQSVSDAMEAATKQLEFEGDQEVQEESEEMLELEDLDMPPRLEFDFCKIADRLFDIGKDEKCLSRNRALIYACVKKFRDLEQGILPDSDDKTEGFDPKKGYISRREFNQAISQLEALETVHNKKGKKRKKRNKDKMEIEERSDDVPEKDENEPLKVGNEAKQPPTSTKGKKDKAKNVKDKYDTDSKEDAKVGLDTVALKHKHDHEVSDEIPVKRPKKQKKKLKIQSPSTKVSEDADEHHVHFSNVDESYSYEPTEKDIAEDSEKMPRKRRKSKSDVVSDKVSVNAAQHKVGLDDVALKHSHDQDDNKSELSEIDGHHVHFSSLKPVLQTYEQENDKVIETGVKKGRKAKSQKTPESDDRIVKSFDDNQKVGLDVVELKHLHDHDQMKGGKTEKTADSSKNSKHHVQWEERTVKHIYKSENDDLKQTNEVKDQEGLEGKDSQEKEGDRVKRSLRKRKSSDGKMSQTQDESSKHVGYDVVALKHLHDNEGEVNVESSATKSAKRKAERKESKSSTDSIDESESRNEVSSAQDDDSKLADSEIEIWVPNKKYKGKLAKQIEEQIIKAEGDSKPKRSPKTRAEKAASQNFAKFDDLKKSPPAFVRKAVSKATPKTTRKTSNAEETQTVELSSTPLSSDKKKVVFNMKKNQARDFKDSINFSPEPFNPHNTPEHGILKTPEVVRTPRTRASSAKKLRGSVKKRK</sequence>
<dbReference type="GO" id="GO:0006364">
    <property type="term" value="P:rRNA processing"/>
    <property type="evidence" value="ECO:0007669"/>
    <property type="project" value="UniProtKB-KW"/>
</dbReference>